<dbReference type="AlphaFoldDB" id="A0AA44F092"/>
<evidence type="ECO:0000313" key="2">
    <source>
        <dbReference type="Proteomes" id="UP000702952"/>
    </source>
</evidence>
<dbReference type="InterPro" id="IPR010064">
    <property type="entry name" value="HK97-gp10_tail"/>
</dbReference>
<proteinExistence type="predicted"/>
<gene>
    <name evidence="1" type="ORF">G6M46_00390</name>
</gene>
<evidence type="ECO:0000313" key="1">
    <source>
        <dbReference type="EMBL" id="NTC26613.1"/>
    </source>
</evidence>
<dbReference type="Proteomes" id="UP000702952">
    <property type="component" value="Unassembled WGS sequence"/>
</dbReference>
<accession>A0AA44F092</accession>
<dbReference type="EMBL" id="JAAMAY010000002">
    <property type="protein sequence ID" value="NTC26613.1"/>
    <property type="molecule type" value="Genomic_DNA"/>
</dbReference>
<comment type="caution">
    <text evidence="1">The sequence shown here is derived from an EMBL/GenBank/DDBJ whole genome shotgun (WGS) entry which is preliminary data.</text>
</comment>
<organism evidence="1 2">
    <name type="scientific">Agrobacterium tumefaciens</name>
    <dbReference type="NCBI Taxonomy" id="358"/>
    <lineage>
        <taxon>Bacteria</taxon>
        <taxon>Pseudomonadati</taxon>
        <taxon>Pseudomonadota</taxon>
        <taxon>Alphaproteobacteria</taxon>
        <taxon>Hyphomicrobiales</taxon>
        <taxon>Rhizobiaceae</taxon>
        <taxon>Rhizobium/Agrobacterium group</taxon>
        <taxon>Agrobacterium</taxon>
        <taxon>Agrobacterium tumefaciens complex</taxon>
    </lineage>
</organism>
<name>A0AA44F092_AGRTU</name>
<dbReference type="NCBIfam" id="TIGR01725">
    <property type="entry name" value="phge_HK97_gp10"/>
    <property type="match status" value="1"/>
</dbReference>
<protein>
    <submittedName>
        <fullName evidence="1">HK97 gp10 family phage protein</fullName>
    </submittedName>
</protein>
<sequence length="154" mass="17062">MTKIQGLDRLKRKLARLPIVARQMIRQQMEKTAEEIVTMMKNLAPVDDGKLRDSIGWTWGKAPKGSISLASVKSTGEDGMTLTVYAGNSEAYYARWVEFGTARHENSGLFAGSIHPGTTAQPFFYVSWRANKRRARRAVSKAVRDSAKKVASGS</sequence>
<reference evidence="1" key="1">
    <citation type="journal article" date="2020" name="Science">
        <title>Unexpected conservation and global transmission of agrobacterial virulence plasmids.</title>
        <authorList>
            <person name="Weisberg A.J."/>
            <person name="Davis E.W. 2nd"/>
            <person name="Tabima J."/>
            <person name="Belcher M.S."/>
            <person name="Miller M."/>
            <person name="Kuo C.H."/>
            <person name="Loper J.E."/>
            <person name="Grunwald N.J."/>
            <person name="Putnam M.L."/>
            <person name="Chang J.H."/>
        </authorList>
    </citation>
    <scope>NUCLEOTIDE SEQUENCE</scope>
    <source>
        <strain evidence="1">17-1853-1a</strain>
    </source>
</reference>
<dbReference type="RefSeq" id="WP_065658385.1">
    <property type="nucleotide sequence ID" value="NZ_CP123838.1"/>
</dbReference>
<dbReference type="Pfam" id="PF04883">
    <property type="entry name" value="HK97-gp10_like"/>
    <property type="match status" value="1"/>
</dbReference>